<accession>A0A8K0X1G7</accession>
<gene>
    <name evidence="2" type="ORF">B0T11DRAFT_101299</name>
</gene>
<evidence type="ECO:0000313" key="2">
    <source>
        <dbReference type="EMBL" id="KAH7358221.1"/>
    </source>
</evidence>
<dbReference type="EMBL" id="JAGPXD010000004">
    <property type="protein sequence ID" value="KAH7358221.1"/>
    <property type="molecule type" value="Genomic_DNA"/>
</dbReference>
<evidence type="ECO:0000313" key="3">
    <source>
        <dbReference type="Proteomes" id="UP000813385"/>
    </source>
</evidence>
<keyword evidence="3" id="KW-1185">Reference proteome</keyword>
<reference evidence="2" key="1">
    <citation type="journal article" date="2021" name="Nat. Commun.">
        <title>Genetic determinants of endophytism in the Arabidopsis root mycobiome.</title>
        <authorList>
            <person name="Mesny F."/>
            <person name="Miyauchi S."/>
            <person name="Thiergart T."/>
            <person name="Pickel B."/>
            <person name="Atanasova L."/>
            <person name="Karlsson M."/>
            <person name="Huettel B."/>
            <person name="Barry K.W."/>
            <person name="Haridas S."/>
            <person name="Chen C."/>
            <person name="Bauer D."/>
            <person name="Andreopoulos W."/>
            <person name="Pangilinan J."/>
            <person name="LaButti K."/>
            <person name="Riley R."/>
            <person name="Lipzen A."/>
            <person name="Clum A."/>
            <person name="Drula E."/>
            <person name="Henrissat B."/>
            <person name="Kohler A."/>
            <person name="Grigoriev I.V."/>
            <person name="Martin F.M."/>
            <person name="Hacquard S."/>
        </authorList>
    </citation>
    <scope>NUCLEOTIDE SEQUENCE</scope>
    <source>
        <strain evidence="2">MPI-CAGE-AT-0016</strain>
    </source>
</reference>
<organism evidence="2 3">
    <name type="scientific">Plectosphaerella cucumerina</name>
    <dbReference type="NCBI Taxonomy" id="40658"/>
    <lineage>
        <taxon>Eukaryota</taxon>
        <taxon>Fungi</taxon>
        <taxon>Dikarya</taxon>
        <taxon>Ascomycota</taxon>
        <taxon>Pezizomycotina</taxon>
        <taxon>Sordariomycetes</taxon>
        <taxon>Hypocreomycetidae</taxon>
        <taxon>Glomerellales</taxon>
        <taxon>Plectosphaerellaceae</taxon>
        <taxon>Plectosphaerella</taxon>
    </lineage>
</organism>
<feature type="region of interest" description="Disordered" evidence="1">
    <location>
        <begin position="119"/>
        <end position="170"/>
    </location>
</feature>
<feature type="compositionally biased region" description="Polar residues" evidence="1">
    <location>
        <begin position="140"/>
        <end position="153"/>
    </location>
</feature>
<sequence>MHLRPSDCHPAGQSRISRSRLLADFPSLQPSRAPKRPTGRPSSLALDLTHAIARDTLPRYSTWPLPGPMDQGGLPAGGAGSYRAFSMVPNPGRQSPRRLSGGQAAWGQVALPLSRSKHIAGQGSCDGPDGGGAEGTRGGSRTTVSHHSLTTATDGWHRERRDDKQPGLALGGRRSTVRCLALPASSLPRSVQDILAVYRPRPPRPLFSPFLLSSHRPFFYSLSTTTFALHTPVSFFSRPKVIRFLCANHTLISTTQFHRFS</sequence>
<evidence type="ECO:0000256" key="1">
    <source>
        <dbReference type="SAM" id="MobiDB-lite"/>
    </source>
</evidence>
<dbReference type="AlphaFoldDB" id="A0A8K0X1G7"/>
<feature type="compositionally biased region" description="Basic and acidic residues" evidence="1">
    <location>
        <begin position="155"/>
        <end position="165"/>
    </location>
</feature>
<comment type="caution">
    <text evidence="2">The sequence shown here is derived from an EMBL/GenBank/DDBJ whole genome shotgun (WGS) entry which is preliminary data.</text>
</comment>
<dbReference type="Proteomes" id="UP000813385">
    <property type="component" value="Unassembled WGS sequence"/>
</dbReference>
<protein>
    <submittedName>
        <fullName evidence="2">Uncharacterized protein</fullName>
    </submittedName>
</protein>
<feature type="compositionally biased region" description="Gly residues" evidence="1">
    <location>
        <begin position="128"/>
        <end position="138"/>
    </location>
</feature>
<name>A0A8K0X1G7_9PEZI</name>
<proteinExistence type="predicted"/>
<feature type="region of interest" description="Disordered" evidence="1">
    <location>
        <begin position="1"/>
        <end position="43"/>
    </location>
</feature>